<dbReference type="EMBL" id="CP158373">
    <property type="protein sequence ID" value="XBY62544.1"/>
    <property type="molecule type" value="Genomic_DNA"/>
</dbReference>
<evidence type="ECO:0000313" key="2">
    <source>
        <dbReference type="EMBL" id="XBY62544.1"/>
    </source>
</evidence>
<dbReference type="Gene3D" id="2.160.20.10">
    <property type="entry name" value="Single-stranded right-handed beta-helix, Pectin lyase-like"/>
    <property type="match status" value="1"/>
</dbReference>
<dbReference type="RefSeq" id="WP_350446697.1">
    <property type="nucleotide sequence ID" value="NZ_CP158373.1"/>
</dbReference>
<name>A0AAU7XXX3_9PSED</name>
<dbReference type="NCBIfam" id="NF012204">
    <property type="entry name" value="adhes_FxxPxG"/>
    <property type="match status" value="1"/>
</dbReference>
<protein>
    <submittedName>
        <fullName evidence="2">Leukotoxin LktA family filamentous adhesin</fullName>
    </submittedName>
</protein>
<evidence type="ECO:0000256" key="1">
    <source>
        <dbReference type="SAM" id="MobiDB-lite"/>
    </source>
</evidence>
<dbReference type="InterPro" id="IPR012334">
    <property type="entry name" value="Pectin_lyas_fold"/>
</dbReference>
<organism evidence="2">
    <name type="scientific">Pseudomonas solani</name>
    <dbReference type="NCBI Taxonomy" id="2731552"/>
    <lineage>
        <taxon>Bacteria</taxon>
        <taxon>Pseudomonadati</taxon>
        <taxon>Pseudomonadota</taxon>
        <taxon>Gammaproteobacteria</taxon>
        <taxon>Pseudomonadales</taxon>
        <taxon>Pseudomonadaceae</taxon>
        <taxon>Pseudomonas</taxon>
    </lineage>
</organism>
<reference evidence="2" key="1">
    <citation type="submission" date="2023-08" db="EMBL/GenBank/DDBJ databases">
        <title>Increased levels of nutrients transform a symbiont into a lethal pathobiont.</title>
        <authorList>
            <person name="Lachnit T."/>
            <person name="Ulrich L."/>
            <person name="Willmer F.M."/>
            <person name="Hasenbein T."/>
            <person name="Steiner L.X."/>
            <person name="Wolters M."/>
            <person name="Herbst E.M."/>
            <person name="Deines P."/>
        </authorList>
    </citation>
    <scope>NUCLEOTIDE SEQUENCE</scope>
    <source>
        <strain evidence="2">T3</strain>
    </source>
</reference>
<feature type="region of interest" description="Disordered" evidence="1">
    <location>
        <begin position="1306"/>
        <end position="1327"/>
    </location>
</feature>
<dbReference type="NCBIfam" id="NF012206">
    <property type="entry name" value="LktA_tand_53"/>
    <property type="match status" value="3"/>
</dbReference>
<dbReference type="SUPFAM" id="SSF51126">
    <property type="entry name" value="Pectin lyase-like"/>
    <property type="match status" value="1"/>
</dbReference>
<gene>
    <name evidence="2" type="ORF">ABS648_21690</name>
</gene>
<sequence>MPVERFSPRTTPCVLPVQRFQPSRIAAAILVGMGVPSAWAESNNIVAAGGSYLVGDTVIHYAGTATNIATKGSVTDITTETVRGQTGFNSFSHFQVGSGNTVNLYVPGGASNLVNLVHDSRVVINGTLNGVLADGNRIGGHIIFADPHGLVVGASGVVNVGSLTITTPSTQQMQQLSGAVGTLSADGTARLVDDLRNGLYNDAGSLTDYTGTERGKVEIKGRVNAVGAVNIFGAAAVVANGARIEGGKDIADAVFRGTVNTEGLAVGQAVARADGAVRIVGRDSATVSGELAALMADGSGANVSVSGGQSLELTATANISTQGAAGKNGGKIALEASTVNLRTGSTLSTRASGAGRSGDIQVSAVSDGGCTFCEGDQVQTVAELTDRLSKQPNTLLAPERGVASVNIEKGAVLDASHAEESRQGDIKVSATAISRQLGGYSAADASVKVAGTLKGNDISLASNAVAIVDPSRLGTLFDSAAIKADVLRIKNENGWSDEAAWGKVIGDLIKPITGIGSLNDPDQLKALGVDPADFSELTALIPFLAVSIAQADSTVEVLDGASLQASRSLLVKADSTRNVGTESFSIPVVQSLIPFNAGVVFGRISGVTRVEVKSGAVLKGGQGIAVQAHSENKLDVKAEASNGHDAEGKPVTTTGFAAAMANTALTTTAQVNAGASLNTRGDVSVLALSEQDISNTASFKSIGNGAAGGAVLALSVLDSDTRAAFDANLSGARNLNVSATNLVSRQHNEASSQAGKSLADFIKFRAMGTVDPIKNFVLSKFKEVNPTQPSDSKFRLAASLALVVSDQQAEASIGKGSQLSLSGDLSHTALQEIRNLHNLSNSTVNGSKRGSDQNDYSLSMAVAIATLNQGTRALVGDGAQIAAQRIGIGANYIQPLNLNGFDRWSSLSDIGKRMISLSGWPSDLAGKFSTQYANSQGTSDELAITGSVSVLTNLVDTRAWVGDKVRLDALATGEQPWQSSPLAQLAERRDGKGQLIPLSAMASDRRWDWAQPITVAAGNQLGQLAIAGNIGMFLFGTNVGGEAASPSDGKPTALGGALNVQTVSSKAVAGIGAQSVVKAGGVQVQALQDDLILAISPSAGSGVSAAANGAAVANTLTSTVNASIHNTASVEAGRVGVQAEHRLGLWTASGAVAFGAGAGVGGGLALNVLTTDVDALVGNNRNWRPSVMGQGLDASGKGIWKANLLDVQALSSGQSGAFAIAGAVVKGKEEKKQQEDATQKAGDIGKPTVELADSFGQALLQSITLGVVNVTPALSSLASTAGKVKDAVSEAPSKIASGWDSIKKMFGKQDAGSGPDGGGSDSGGQGKGFSIAAAGSSSINVSRQRSRADLGDIVLDPRDPAQGGSKVQVLALNQTHQFSGSGAGALTLAGKQKSESSSALSGALAYNHLMNETDARVGNVLLRGNDLLQVQALSAGDQIAMGLGLAVATAGSETNVAVALSGSAAYMGNRTRARVENSQVEQREAAPGSIEVSAYDRARVMLGGGAFAGSKGNGGSAGGSLVVGVLANELAAEWLGSSASHFARMDVAAASASRVLAGALAGAVSTGSDSGAGAGSLLALVLANQVKARIDAYSPTGGGSPVLSSLQGGALNLTAQSVSGASALDARFAGAADATLLDSGLDLGGGTTVSAIQVKGDVDKDLLNGKQGPGDLFDGDIAGEAVLAVAGSLGASGGKAGVGGSLALVYAGSGYTAKLANSQVDLSGDLTIAARHSADVLAAAVSGAGSAEAGVSGSATALIGRGTVLAGLDMGDRTLKARNLGISAERSGGQYSLAGNITGSSGSTAVGGAVGISDMQQRVEALLEKGRYQLGGDLTLDASQQSRIISAAISAAVTSGNVAVGGALTFNRIADSTQALLRNARVGADDLVIRTSQAGQGALIGSLAFNLAASGSNTGVGSAIAINLIEATRQASLSDSDVELTGSAKLSSGLDGQIWGVGVNAVGGSTAGVGGSVVVNNIDGSDSVTISGGSLRTSGSGKALVLDAAQGQGMLIASLSGQVTGSGNTGVGGAFSVNRIGTQRSAAIDKGTINGFSSAALSASLDQAIYAAAVSGAGASTAAISGSSTSNVIEGGEKAGISASHLEVGSLELNASRGNREIWSLAGSVGGAGNVSVGVANANNVILAQRIAQVSDSTLKLGGKLSLLSGGSSGIRSLAIGGAGAGSAAVGASLAINVIKGEERASLEDSTVSGASGVKISVSEGAADIYTGAGNLQVGGSGAGAGAVAISTIEQQRIARVRASTVDAGTSSVEVSAVTDGSIRTLAVSGSVGGTGAVALSNASNNIGAVTRAQIDGSAGVAGVLKVKAEDRSSIAALSGGAAGAGTAAVGVATSVNRVASQVEARLLGHNGTQGWSLSDLSLDAHSAATIRSASISGAVSSTASVGGSAATNVIQSSARAFIEQGAWVLARNNVGVSARTTDQISGAAGAFMGSGTASVGGSATVNVIESSTTAGITGAETRVSALALGAAATIDNGVLLNGPSKDARLWSNAEQFNPIPGLALGARQFRGLAVQASSVQQVGQLAAAGSVSFVPLYSASVAALGNSNVIGGVTRASIESAQINQAEGADAAQQVLVGAASHALSSGYLASGALSLGVAAVAGALDSTVIQRQTQAVISSARVSSRGATEVRAGSTQFASTVLASAAGAIVGGAGNVALIIAKGTTEARVDKGSDLDVGSLRVSADALQQFSANALALAGGLVGVGANFGLVLDQALTRAWVGEAPGAPDSLADTRVRAGSASVLATGTSELHSNLVGAAAGGGAVAGSALVQVVETTTEAGAGQAQFGTAANPLGDLNIVAHDNLRVTGNVGSGVVGAAALGASANVVVANSATRALLDRSSVQAASLAVDALREGYAELLTTSGGLGFASLSGSIGLLLLGSGATQVGTGDAAVDPLSYLDKDGKGTLASLDTITGKGQVAELSHEEVVWDAASQGYVRVSVKDDQDLARVNASSTVTVSDRLRGNTPRTHETVARVSDSQVSLSGAARVTAEDRLASRNQAGSAGLAGGAYGAAMAFSLSNAQVVAELLNGNLKAASLAIRAAASDKAIAGQDGDYTHAMFVHALSGQAAALGAVGGAVAAAVLNNGVSVSLGGAVQVSGDIEGRAVDTQALDVQASGLAVGGLAGAGLVLGVAAHDSRVSLDVAANAALRAGNVLLSALAAGPVKVQGWGSSGGILGGLNAVVLLARDASQAKLMVGRGAALIATQALDLDAQVRSRLQASSEGYALGGLLSAGGSLVDSLNSAVAELGVGSDAQLAATQGQLRSRVLRDGDTDSSNVKAQSLAGGVGLSANAAVATARSLSKALLHTDASSRFGGAAGGNWTFLAETDVRQRAYADGKLGGLLALGATVAQALSQSQTLAEVAGHFESALGSLKVSALGSQDNQAEARAGQGGLVSGAAAVGKTADSSRTLASLWARGAQDGVMKVGSLALSALQQSRFNSFVDSTSAALLGVSGAHAQNDLDLATSALLLDGARIESQGYSQSARALVSKPQATAYNVQSGSGGVLDAAAARSLTSIALDTRSLVGNDVRLRVEGDWRNPQKLEIQAFNRVDAYDRVKLDSGGAISIARAESSIDVLKSNAEARIGERSDLYSVGDLVLAASGAYAIDSNANAKTYGAAGAASGSSLARVKADYLAQVRGNAALFAYGDLRLLAGHGLDGAVNRAELTARTDLWNNTAFPVVTDPAAAAEYIRSSNLQVEAGSGLRSVGDIHAYAGQGQGVLSGKGVGRDLYRQAAADLLGAIVGQVSLDITGGGTRNEAQGLVRIDGQLDAGVYSQRKLVISGLKYLLDGKEVDPASLNASTRGTLTVVPVMQEASDGITWTLSQGEYSQLLTRRLQELNDRLSNYGISAVERAAFEAERTLLNKTLARLYEQIGGKVVDKPGAISGEGTLPQGLKIWLLEIDPVLAKPGNILVQGDALIGSGKLNAPGDAKIEIINNSEAFLSLKGLEIPDHVGGQLLFNGARMSGNTSIRSANKPGTGTVSFASITVAENSAAPRILVQNLRNPADNPKDVSGLSMPAADIYVNGSLLNKRGEIELSAKYGSIYANADIRAQKLSLSAGQDFVLNNPNAFVHIGGDPASNNNGSTLYNNGSATVAGQNVVINALYLNINGLIQSGVADWRVTIDESRFANLDSLRSQAVGNRLQLVQTDARTGTLGYAWDFDSNSIVLDQVQVGGGYMELTGHILSTGKGQLKVLDGFSQVHITNNTSRRLEIAGLDLGNGVEGTLRINDLGRGENGQQIGGERLWSTVYTRVGDQVQRYEGWSNGPLTLKGSSAGRDATYTTTAGRSYVWLTGRDDSTTTTRQEYWDAFWGFIPTGDGTLAWENTVKGQSTAIPGAEYMGSTSGLYRIDKNLIRNYRFVDDAQLNAIMQGYALQLADQDPDNSILAAFRVGIGQGEIARVNETYTTKDPVKINEYSGGYCQAHFIWCQIYRTTKTSVYSSGSKEINRYAVQADRPIDISFIGSESGLIDLISKGSVTLRGSMYNLSGSTSIKVDGALEQNSDNLVIAARDLDLDAGLSIGSREQALRVEATRSLGASSRNGSIDLKALNGGVNLSRLSAGGEHIGLSAQGDILGIGGMTVTGNAIELVSTHGSVGSAGHALRLDSGNGAKGLVRASAVGDIQLEEVGGDLWLDQLKAGGDVWVKVASGNLYDGNSELGYDDRALDELQRLWTSMGLTGSAAEEAMAQQRGALIKAGQQRYAQYWRLRQGGEVAFDASQAAFSAGQREQLAGLGWSEQRIASEEARRMADYQALHATYGGTTYDPNFTYQLQDAELRSLEQTATWSEDQLRYSIAASLLRRDDGGSVVREANNIEGRNVTLEASRIGRLKADAIVIDLSKTASLTNEQRAALASAERDDIEFDAGNPLLIRVAQRDDVNVKASGTLTATAQSDLFLGGDQDFNVFALDGRSISLKTDGSIESANGDKVVIRGHDVTLEATGGAIGGKQALNLAVTGDLTARARLLDLVQHGDLSLDRLTGVERLSLQVLGNLRSASQLGENLLGGQIDLKVSGTTGAVGQRLQLGTGSASQQINLDLDGDAWIGGLQGLASQPGVLRLGTLSVDGTLDLAQVGELHQGGQWQLGGLVADIAGGWSTVDGASLQARHGMSLTSGGDVRLGDVTIASGDLNIQAASLAGLAAGSRWQADGVLRLSALGDIGSQAQGIELAARRLEVDSATGALYLALAAGIQGGSLDSGAGQWLRSLGNLKLDRVSSGDGVQLRGNGRVELGALSAQRDLDLAGDALGIDTLRSHLGGLRAQLAGQLRIDELDVAGTGDLHSASATLGTAKFGGALVQSHDGDLQADALYVGGGWTLEAASARLGSASVNGQVRQTLAGALDLERLDATGGWTLDAGRSEIGSAKVGGAVDMTLRDGLRLGSLEAGQGWNLRGTDAQVTRADVRGAVQQVLSGALDQQALLAGGGWTLEAASARLGSASVTGQVRQTLAGALDLERLDATGGWTLDAGRSEIGSAKVGGAVDMNLRDGLRLGSLEAGQGWNLRGTDAQVTRAEVQGAAQQVLSGALDLERLDATGGWTLDAGRSEIGSAKVGGAVDMTLRDGLRLGSLEAGQGWNLRGTDAQVTRADVRGAVQQVLSGMLDQQALLAGGDWTLQAASARLGSASVTGQVRQTLAGALDLERLDATGGWTLDAGRSEIGSAKVGGAVDMTLRDALLLGDLDAGGRLQLRGTSARLGNLSTGEDTAIELSGDLALQRLQAKGARVQAGNASRLGEMNIEGDLQVRVDHDLLLEQARVAGHAALLHGGSAGSLRFGSLAVARTLQLEGLGDWQGDVAEVQGDLTAAIGSGDFGRLESATGAVRLEAARHLAVDDLHSRQQGLELSAASAELGRASAAGLFRVSTRGDLVLNQGRSGGDMSLVTAAGSLGNVRFGQGVDPSDPQSLVATHLASGGNLLVQADGDVLGGNAEAQLELRMLGRNLRFGRVASLGEDVFLQASGDARQGHGNVFGLVVEAKRDIGVVAGGDLSLPTVLFGGTYSLKAGRDLVVGVGGDLDLNGVAEAGRDLRFDIAGTVALQGVRAGRDVTINSGGAIHIDQFVEAGGNVLLKADKGDVRVSRITSTGLHEGRSIAGDIVLAAAGDIAVAEVESRNGRIQAEGASLLLGDLVAARSVDLLSRGLIRVVTSRSGGDQRWSADAGIGFEHLLAKGQALLDGLLDIRGTQLVAEQGAVLRAGVRGGAVVASSIHLQRAEAPSLSLWAGDLVRVADAGIGQRLDLHARDSQLYGRHTGSGQLDLWAEGSGAGQVAQTLALRLEAADIVAPRLHVADALIDTTAARVDLRDARGVERLELRTPLARVRMDNASPSYMADADIQLYELDKAFSLKQDSLLSSTNAYVLHRKLTHQVVVPNFSASHEGEGVPYEGITAARYAEQHLSSGLTLVRLASLLEAARLRGAVVTAWAPSWSQVPLDTRINIDVADERLEGNEVAHWAL</sequence>
<accession>A0AAU7XXX3</accession>
<dbReference type="InterPro" id="IPR011050">
    <property type="entry name" value="Pectin_lyase_fold/virulence"/>
</dbReference>
<proteinExistence type="predicted"/>
<dbReference type="InterPro" id="IPR047881">
    <property type="entry name" value="LktA_repeat"/>
</dbReference>
<feature type="compositionally biased region" description="Gly residues" evidence="1">
    <location>
        <begin position="1314"/>
        <end position="1327"/>
    </location>
</feature>